<keyword evidence="3" id="KW-0479">Metal-binding</keyword>
<dbReference type="GO" id="GO:0005737">
    <property type="term" value="C:cytoplasm"/>
    <property type="evidence" value="ECO:0007669"/>
    <property type="project" value="TreeGrafter"/>
</dbReference>
<dbReference type="SMART" id="SM00238">
    <property type="entry name" value="BIR"/>
    <property type="match status" value="2"/>
</dbReference>
<keyword evidence="5" id="KW-0862">Zinc</keyword>
<dbReference type="CDD" id="cd00022">
    <property type="entry name" value="BIR"/>
    <property type="match status" value="2"/>
</dbReference>
<dbReference type="GO" id="GO:0005634">
    <property type="term" value="C:nucleus"/>
    <property type="evidence" value="ECO:0007669"/>
    <property type="project" value="TreeGrafter"/>
</dbReference>
<dbReference type="PANTHER" id="PTHR10044">
    <property type="entry name" value="INHIBITOR OF APOPTOSIS"/>
    <property type="match status" value="1"/>
</dbReference>
<dbReference type="SUPFAM" id="SSF57924">
    <property type="entry name" value="Inhibitor of apoptosis (IAP) repeat"/>
    <property type="match status" value="2"/>
</dbReference>
<comment type="similarity">
    <text evidence="1">Belongs to the IAP family.</text>
</comment>
<evidence type="ECO:0000256" key="5">
    <source>
        <dbReference type="ARBA" id="ARBA00022833"/>
    </source>
</evidence>
<dbReference type="GO" id="GO:0006915">
    <property type="term" value="P:apoptotic process"/>
    <property type="evidence" value="ECO:0007669"/>
    <property type="project" value="UniProtKB-KW"/>
</dbReference>
<feature type="compositionally biased region" description="Polar residues" evidence="7">
    <location>
        <begin position="37"/>
        <end position="48"/>
    </location>
</feature>
<dbReference type="AlphaFoldDB" id="A0A8J2S8Z1"/>
<evidence type="ECO:0000256" key="7">
    <source>
        <dbReference type="SAM" id="MobiDB-lite"/>
    </source>
</evidence>
<evidence type="ECO:0000313" key="10">
    <source>
        <dbReference type="Proteomes" id="UP000789390"/>
    </source>
</evidence>
<dbReference type="Gene3D" id="1.10.1170.10">
    <property type="entry name" value="Inhibitor Of Apoptosis Protein (2mihbC-IAP-1), Chain A"/>
    <property type="match status" value="2"/>
</dbReference>
<evidence type="ECO:0000256" key="6">
    <source>
        <dbReference type="PROSITE-ProRule" id="PRU00175"/>
    </source>
</evidence>
<dbReference type="GO" id="GO:0008270">
    <property type="term" value="F:zinc ion binding"/>
    <property type="evidence" value="ECO:0007669"/>
    <property type="project" value="UniProtKB-KW"/>
</dbReference>
<reference evidence="9" key="1">
    <citation type="submission" date="2021-11" db="EMBL/GenBank/DDBJ databases">
        <authorList>
            <person name="Schell T."/>
        </authorList>
    </citation>
    <scope>NUCLEOTIDE SEQUENCE</scope>
    <source>
        <strain evidence="9">M5</strain>
    </source>
</reference>
<keyword evidence="2" id="KW-0053">Apoptosis</keyword>
<dbReference type="SMART" id="SM00184">
    <property type="entry name" value="RING"/>
    <property type="match status" value="1"/>
</dbReference>
<dbReference type="FunFam" id="1.10.1170.10:FF:000003">
    <property type="entry name" value="E3 ubiquitin-protein ligase XIAP"/>
    <property type="match status" value="1"/>
</dbReference>
<dbReference type="EMBL" id="CAKKLH010000335">
    <property type="protein sequence ID" value="CAH0113014.1"/>
    <property type="molecule type" value="Genomic_DNA"/>
</dbReference>
<dbReference type="PANTHER" id="PTHR10044:SF139">
    <property type="entry name" value="DEATH-ASSOCIATED INHIBITOR OF APOPTOSIS 2"/>
    <property type="match status" value="1"/>
</dbReference>
<organism evidence="9 10">
    <name type="scientific">Daphnia galeata</name>
    <dbReference type="NCBI Taxonomy" id="27404"/>
    <lineage>
        <taxon>Eukaryota</taxon>
        <taxon>Metazoa</taxon>
        <taxon>Ecdysozoa</taxon>
        <taxon>Arthropoda</taxon>
        <taxon>Crustacea</taxon>
        <taxon>Branchiopoda</taxon>
        <taxon>Diplostraca</taxon>
        <taxon>Cladocera</taxon>
        <taxon>Anomopoda</taxon>
        <taxon>Daphniidae</taxon>
        <taxon>Daphnia</taxon>
    </lineage>
</organism>
<gene>
    <name evidence="9" type="ORF">DGAL_LOCUS16816</name>
</gene>
<evidence type="ECO:0000256" key="2">
    <source>
        <dbReference type="ARBA" id="ARBA00022703"/>
    </source>
</evidence>
<dbReference type="Pfam" id="PF00653">
    <property type="entry name" value="BIR"/>
    <property type="match status" value="2"/>
</dbReference>
<dbReference type="InterPro" id="IPR001841">
    <property type="entry name" value="Znf_RING"/>
</dbReference>
<dbReference type="Pfam" id="PF13920">
    <property type="entry name" value="zf-C3HC4_3"/>
    <property type="match status" value="1"/>
</dbReference>
<feature type="region of interest" description="Disordered" evidence="7">
    <location>
        <begin position="29"/>
        <end position="48"/>
    </location>
</feature>
<protein>
    <recommendedName>
        <fullName evidence="8">RING-type domain-containing protein</fullName>
    </recommendedName>
</protein>
<dbReference type="PROSITE" id="PS50089">
    <property type="entry name" value="ZF_RING_2"/>
    <property type="match status" value="1"/>
</dbReference>
<dbReference type="Proteomes" id="UP000789390">
    <property type="component" value="Unassembled WGS sequence"/>
</dbReference>
<dbReference type="Gene3D" id="3.30.40.10">
    <property type="entry name" value="Zinc/RING finger domain, C3HC4 (zinc finger)"/>
    <property type="match status" value="1"/>
</dbReference>
<feature type="domain" description="RING-type" evidence="8">
    <location>
        <begin position="363"/>
        <end position="398"/>
    </location>
</feature>
<evidence type="ECO:0000256" key="3">
    <source>
        <dbReference type="ARBA" id="ARBA00022723"/>
    </source>
</evidence>
<comment type="caution">
    <text evidence="9">The sequence shown here is derived from an EMBL/GenBank/DDBJ whole genome shotgun (WGS) entry which is preliminary data.</text>
</comment>
<keyword evidence="10" id="KW-1185">Reference proteome</keyword>
<dbReference type="PROSITE" id="PS50143">
    <property type="entry name" value="BIR_REPEAT_2"/>
    <property type="match status" value="2"/>
</dbReference>
<evidence type="ECO:0000313" key="9">
    <source>
        <dbReference type="EMBL" id="CAH0113014.1"/>
    </source>
</evidence>
<evidence type="ECO:0000259" key="8">
    <source>
        <dbReference type="PROSITE" id="PS50089"/>
    </source>
</evidence>
<accession>A0A8J2S8Z1</accession>
<dbReference type="GO" id="GO:0051726">
    <property type="term" value="P:regulation of cell cycle"/>
    <property type="evidence" value="ECO:0007669"/>
    <property type="project" value="TreeGrafter"/>
</dbReference>
<dbReference type="InterPro" id="IPR013083">
    <property type="entry name" value="Znf_RING/FYVE/PHD"/>
</dbReference>
<name>A0A8J2S8Z1_9CRUS</name>
<dbReference type="InterPro" id="IPR001370">
    <property type="entry name" value="BIR_rpt"/>
</dbReference>
<evidence type="ECO:0000256" key="4">
    <source>
        <dbReference type="ARBA" id="ARBA00022771"/>
    </source>
</evidence>
<sequence>MSLTQVGQYRQNLQPLPFSDQCHQSNNAVDAPIHPSLQKSVPSSNSASQRALRSEALRLATFQGWPLEYLSPRDLSRAGFFYRGLADQTQCAFCCITISQWEAHDDPMAEHRRHAPNCPFVLQLSVGNIPLSSNRNVPTVPVASSSRPSCVFPSLGGGGADTCSRFQNESRPNALPERVPVALTIRQTNGGEGPSTSNGDLSSLSLLPHQQARRPELTSLEARMNTFGDWPPGLEQRPSQLAEAGFYYMKTGDHVKCFCCDGALRNWEPKDDPWVEHARWFSRCNFLVSVKGNDYIKEIQARYQQNIPGSSAATEDLVEVKDCKKEQSQEVCSAAAVQSSEEATGGVAPSTSPSSKLRDALLCQICYDQQLSMVFLPCGHSMSCPSCATALTTCPLCRKRIEATVRAFFPFS</sequence>
<dbReference type="PROSITE" id="PS01282">
    <property type="entry name" value="BIR_REPEAT_1"/>
    <property type="match status" value="2"/>
</dbReference>
<proteinExistence type="inferred from homology"/>
<dbReference type="OrthoDB" id="6381071at2759"/>
<dbReference type="FunFam" id="1.10.1170.10:FF:000002">
    <property type="entry name" value="Baculoviral IAP repeat containing 7"/>
    <property type="match status" value="1"/>
</dbReference>
<keyword evidence="4 6" id="KW-0863">Zinc-finger</keyword>
<dbReference type="InterPro" id="IPR050784">
    <property type="entry name" value="IAP"/>
</dbReference>
<evidence type="ECO:0000256" key="1">
    <source>
        <dbReference type="ARBA" id="ARBA00006672"/>
    </source>
</evidence>